<dbReference type="STRING" id="1178515.SY83_17700"/>
<accession>A0A172TLA6</accession>
<evidence type="ECO:0000313" key="3">
    <source>
        <dbReference type="Proteomes" id="UP000076927"/>
    </source>
</evidence>
<evidence type="ECO:0008006" key="4">
    <source>
        <dbReference type="Google" id="ProtNLM"/>
    </source>
</evidence>
<keyword evidence="3" id="KW-1185">Reference proteome</keyword>
<dbReference type="AlphaFoldDB" id="A0A172TLA6"/>
<dbReference type="Proteomes" id="UP000076927">
    <property type="component" value="Chromosome"/>
</dbReference>
<dbReference type="RefSeq" id="WP_068608920.1">
    <property type="nucleotide sequence ID" value="NZ_CP011388.1"/>
</dbReference>
<evidence type="ECO:0000313" key="2">
    <source>
        <dbReference type="EMBL" id="ANE47818.1"/>
    </source>
</evidence>
<name>A0A172TLA6_9BACL</name>
<reference evidence="2 3" key="1">
    <citation type="submission" date="2015-01" db="EMBL/GenBank/DDBJ databases">
        <title>Paenibacillus swuensis/DY6/whole genome sequencing.</title>
        <authorList>
            <person name="Kim M.K."/>
            <person name="Srinivasan S."/>
            <person name="Lee J.-J."/>
        </authorList>
    </citation>
    <scope>NUCLEOTIDE SEQUENCE [LARGE SCALE GENOMIC DNA]</scope>
    <source>
        <strain evidence="2 3">DY6</strain>
    </source>
</reference>
<dbReference type="PROSITE" id="PS51257">
    <property type="entry name" value="PROKAR_LIPOPROTEIN"/>
    <property type="match status" value="1"/>
</dbReference>
<dbReference type="KEGG" id="pswu:SY83_17700"/>
<protein>
    <recommendedName>
        <fullName evidence="4">DUF4829 domain-containing protein</fullName>
    </recommendedName>
</protein>
<gene>
    <name evidence="2" type="ORF">SY83_17700</name>
</gene>
<feature type="chain" id="PRO_5008000878" description="DUF4829 domain-containing protein" evidence="1">
    <location>
        <begin position="27"/>
        <end position="137"/>
    </location>
</feature>
<dbReference type="PATRIC" id="fig|1178515.4.peg.3566"/>
<dbReference type="EMBL" id="CP011388">
    <property type="protein sequence ID" value="ANE47818.1"/>
    <property type="molecule type" value="Genomic_DNA"/>
</dbReference>
<evidence type="ECO:0000256" key="1">
    <source>
        <dbReference type="SAM" id="SignalP"/>
    </source>
</evidence>
<keyword evidence="1" id="KW-0732">Signal</keyword>
<proteinExistence type="predicted"/>
<sequence length="137" mass="16325">MFQFKRFTKPFLYVLLVIILTSCSEATHPEYIPESNFTGDQLEIVKLINLRMKYIFEENKDEYVKLTAPNSPVSNPPSYKVKKVKVMEEIHIREQKNIYEASVRTNEVTFNKEEMTYVYVFWKGKQPNDTWLIMDID</sequence>
<organism evidence="2 3">
    <name type="scientific">Paenibacillus swuensis</name>
    <dbReference type="NCBI Taxonomy" id="1178515"/>
    <lineage>
        <taxon>Bacteria</taxon>
        <taxon>Bacillati</taxon>
        <taxon>Bacillota</taxon>
        <taxon>Bacilli</taxon>
        <taxon>Bacillales</taxon>
        <taxon>Paenibacillaceae</taxon>
        <taxon>Paenibacillus</taxon>
    </lineage>
</organism>
<dbReference type="OrthoDB" id="2650525at2"/>
<feature type="signal peptide" evidence="1">
    <location>
        <begin position="1"/>
        <end position="26"/>
    </location>
</feature>